<dbReference type="GO" id="GO:0070822">
    <property type="term" value="C:Sin3-type complex"/>
    <property type="evidence" value="ECO:0007669"/>
    <property type="project" value="TreeGrafter"/>
</dbReference>
<dbReference type="Pfam" id="PF08295">
    <property type="entry name" value="Sin3_corepress"/>
    <property type="match status" value="1"/>
</dbReference>
<comment type="subcellular location">
    <subcellularLocation>
        <location evidence="1 4">Nucleus</location>
    </subcellularLocation>
</comment>
<dbReference type="InterPro" id="IPR039774">
    <property type="entry name" value="Sin3-like"/>
</dbReference>
<dbReference type="InterPro" id="IPR013194">
    <property type="entry name" value="HDAC_interact_dom"/>
</dbReference>
<dbReference type="SMART" id="SM00761">
    <property type="entry name" value="HDAC_interact"/>
    <property type="match status" value="1"/>
</dbReference>
<evidence type="ECO:0000256" key="1">
    <source>
        <dbReference type="ARBA" id="ARBA00004123"/>
    </source>
</evidence>
<dbReference type="InterPro" id="IPR036600">
    <property type="entry name" value="PAH_sf"/>
</dbReference>
<evidence type="ECO:0000256" key="3">
    <source>
        <dbReference type="ARBA" id="ARBA00023242"/>
    </source>
</evidence>
<evidence type="ECO:0000256" key="2">
    <source>
        <dbReference type="ARBA" id="ARBA00022491"/>
    </source>
</evidence>
<proteinExistence type="predicted"/>
<dbReference type="GO" id="GO:0000122">
    <property type="term" value="P:negative regulation of transcription by RNA polymerase II"/>
    <property type="evidence" value="ECO:0007669"/>
    <property type="project" value="TreeGrafter"/>
</dbReference>
<dbReference type="PANTHER" id="PTHR12346">
    <property type="entry name" value="SIN3B-RELATED"/>
    <property type="match status" value="1"/>
</dbReference>
<evidence type="ECO:0000259" key="6">
    <source>
        <dbReference type="SMART" id="SM00761"/>
    </source>
</evidence>
<evidence type="ECO:0000256" key="4">
    <source>
        <dbReference type="PROSITE-ProRule" id="PRU00810"/>
    </source>
</evidence>
<evidence type="ECO:0000313" key="7">
    <source>
        <dbReference type="Proteomes" id="UP000887574"/>
    </source>
</evidence>
<dbReference type="Proteomes" id="UP000887574">
    <property type="component" value="Unplaced"/>
</dbReference>
<sequence length="683" mass="77292">MDTNGTSGPPLNHNQAVSSSSSAAPNGQPLPPTLRMNSYRGANGVAATYMHVNEAQPTNYVSAEYYSHSTAPVAGGSSGGAQQTIANHINHARPRKLQVDDALSYLEQVRQQFADNPDVYNHFLEVMKEFKSHTIDTQGVIRRVSRLFSGNPNLITGFNTFLPPGYEVRVSGAGILIIEPNGINTTVDSVSGEPIRVTSQSTTGPPPQRQKLQLWSNLLQSSQSQAHAVYPRLEAIHRLLQQNMTQADVNAEAGGVTQQPIHFDQAVGYLNKIKERFSQRPEIYREFLNILGNYQRITNEPEADRSQMNEQSQEKFKCWPSCWGGTNAPHPKKPKLVTKVGYDMSVPECLEDIPLKDFVFFENGQNFFRCLLLYNKSLVSRVELVDMINPFLAEFPDLLKQFHEILGMSTMMRSPNKLDKVENRLTNELASQIDYTTCKRLGVSYRSLPDSYERTACSGRTKLCNAVLNDTWVSFPSWSSEDTSSVSSKKSQFEDFMYRTEDERFEVDILIEVNSAAITSLESIRRKIEAMSVEDARNFTLDTNYGCISPTLMARAVKKLYGEHATKVLEGLRENPVIAVAQVLKRLREKDAEWRSIREEFNLIWRDQIDKNYLKTIIQQLETIYDERQARMEKGGPIENGPHMVLEYPADKSVIHDANELLIHYVKRQQNIPKRKSLSSKNI</sequence>
<dbReference type="AlphaFoldDB" id="A0A915EK09"/>
<dbReference type="PROSITE" id="PS51477">
    <property type="entry name" value="PAH"/>
    <property type="match status" value="2"/>
</dbReference>
<evidence type="ECO:0000256" key="5">
    <source>
        <dbReference type="SAM" id="MobiDB-lite"/>
    </source>
</evidence>
<dbReference type="Pfam" id="PF02671">
    <property type="entry name" value="PAH"/>
    <property type="match status" value="1"/>
</dbReference>
<dbReference type="SUPFAM" id="SSF47762">
    <property type="entry name" value="PAH2 domain"/>
    <property type="match status" value="3"/>
</dbReference>
<dbReference type="Gene3D" id="1.20.1160.11">
    <property type="entry name" value="Paired amphipathic helix"/>
    <property type="match status" value="3"/>
</dbReference>
<feature type="region of interest" description="Disordered" evidence="5">
    <location>
        <begin position="1"/>
        <end position="37"/>
    </location>
</feature>
<name>A0A915EK09_9BILA</name>
<feature type="compositionally biased region" description="Polar residues" evidence="5">
    <location>
        <begin position="1"/>
        <end position="25"/>
    </location>
</feature>
<dbReference type="WBParaSite" id="jg6770.1">
    <property type="protein sequence ID" value="jg6770.1"/>
    <property type="gene ID" value="jg6770"/>
</dbReference>
<feature type="domain" description="Histone deacetylase interacting" evidence="6">
    <location>
        <begin position="437"/>
        <end position="538"/>
    </location>
</feature>
<dbReference type="GO" id="GO:0003714">
    <property type="term" value="F:transcription corepressor activity"/>
    <property type="evidence" value="ECO:0007669"/>
    <property type="project" value="InterPro"/>
</dbReference>
<organism evidence="7 8">
    <name type="scientific">Ditylenchus dipsaci</name>
    <dbReference type="NCBI Taxonomy" id="166011"/>
    <lineage>
        <taxon>Eukaryota</taxon>
        <taxon>Metazoa</taxon>
        <taxon>Ecdysozoa</taxon>
        <taxon>Nematoda</taxon>
        <taxon>Chromadorea</taxon>
        <taxon>Rhabditida</taxon>
        <taxon>Tylenchina</taxon>
        <taxon>Tylenchomorpha</taxon>
        <taxon>Sphaerularioidea</taxon>
        <taxon>Anguinidae</taxon>
        <taxon>Anguininae</taxon>
        <taxon>Ditylenchus</taxon>
    </lineage>
</organism>
<accession>A0A915EK09</accession>
<keyword evidence="3 4" id="KW-0539">Nucleus</keyword>
<dbReference type="FunFam" id="1.20.1160.11:FF:000001">
    <property type="entry name" value="Paired amphipathic helix protein Sin3"/>
    <property type="match status" value="1"/>
</dbReference>
<evidence type="ECO:0000313" key="8">
    <source>
        <dbReference type="WBParaSite" id="jg6770.1"/>
    </source>
</evidence>
<reference evidence="8" key="1">
    <citation type="submission" date="2022-11" db="UniProtKB">
        <authorList>
            <consortium name="WormBaseParasite"/>
        </authorList>
    </citation>
    <scope>IDENTIFICATION</scope>
</reference>
<dbReference type="InterPro" id="IPR003822">
    <property type="entry name" value="PAH"/>
</dbReference>
<dbReference type="PANTHER" id="PTHR12346:SF0">
    <property type="entry name" value="SIN3A, ISOFORM G"/>
    <property type="match status" value="1"/>
</dbReference>
<keyword evidence="7" id="KW-1185">Reference proteome</keyword>
<keyword evidence="2" id="KW-0678">Repressor</keyword>
<protein>
    <submittedName>
        <fullName evidence="8">Histone deacetylase interacting domain-containing protein</fullName>
    </submittedName>
</protein>